<dbReference type="InterPro" id="IPR036397">
    <property type="entry name" value="RNaseH_sf"/>
</dbReference>
<dbReference type="PANTHER" id="PTHR47765:SF2">
    <property type="entry name" value="EXONUCLEASE MUT-7 HOMOLOG"/>
    <property type="match status" value="1"/>
</dbReference>
<dbReference type="Gene3D" id="3.30.420.10">
    <property type="entry name" value="Ribonuclease H-like superfamily/Ribonuclease H"/>
    <property type="match status" value="1"/>
</dbReference>
<dbReference type="Proteomes" id="UP000217431">
    <property type="component" value="Chromosome II"/>
</dbReference>
<dbReference type="GO" id="GO:0008408">
    <property type="term" value="F:3'-5' exonuclease activity"/>
    <property type="evidence" value="ECO:0007669"/>
    <property type="project" value="InterPro"/>
</dbReference>
<dbReference type="CDD" id="cd06141">
    <property type="entry name" value="WRN_exo"/>
    <property type="match status" value="1"/>
</dbReference>
<accession>A0A0T7APX4</accession>
<keyword evidence="3" id="KW-0269">Exonuclease</keyword>
<protein>
    <submittedName>
        <fullName evidence="3">Putative 3'-5' exonuclease</fullName>
    </submittedName>
</protein>
<dbReference type="AlphaFoldDB" id="A0A0T7APX4"/>
<dbReference type="STRING" id="28131.BWX40_11345"/>
<evidence type="ECO:0000313" key="4">
    <source>
        <dbReference type="Proteomes" id="UP000217431"/>
    </source>
</evidence>
<reference evidence="3 4" key="1">
    <citation type="journal article" date="2016" name="DNA Res.">
        <title>The complete genome sequencing of Prevotella intermedia strain OMA14 and a subsequent fine-scale, intra-species genomic comparison reveal an unusual amplification of conjugative and mobile transposons and identify a novel Prevotella-lineage-specific repeat.</title>
        <authorList>
            <person name="Naito M."/>
            <person name="Ogura Y."/>
            <person name="Itoh T."/>
            <person name="Shoji M."/>
            <person name="Okamoto M."/>
            <person name="Hayashi T."/>
            <person name="Nakayama K."/>
        </authorList>
    </citation>
    <scope>NUCLEOTIDE SEQUENCE [LARGE SCALE GENOMIC DNA]</scope>
    <source>
        <strain evidence="3 4">OMA14</strain>
    </source>
</reference>
<dbReference type="Pfam" id="PF01612">
    <property type="entry name" value="DNA_pol_A_exo1"/>
    <property type="match status" value="1"/>
</dbReference>
<proteinExistence type="predicted"/>
<dbReference type="RefSeq" id="WP_096409217.1">
    <property type="nucleotide sequence ID" value="NZ_AP014598.1"/>
</dbReference>
<feature type="compositionally biased region" description="Polar residues" evidence="1">
    <location>
        <begin position="218"/>
        <end position="227"/>
    </location>
</feature>
<keyword evidence="3" id="KW-0378">Hydrolase</keyword>
<dbReference type="GO" id="GO:0006139">
    <property type="term" value="P:nucleobase-containing compound metabolic process"/>
    <property type="evidence" value="ECO:0007669"/>
    <property type="project" value="InterPro"/>
</dbReference>
<feature type="region of interest" description="Disordered" evidence="1">
    <location>
        <begin position="202"/>
        <end position="227"/>
    </location>
</feature>
<feature type="domain" description="3'-5' exonuclease" evidence="2">
    <location>
        <begin position="26"/>
        <end position="195"/>
    </location>
</feature>
<keyword evidence="3" id="KW-0540">Nuclease</keyword>
<dbReference type="SUPFAM" id="SSF53098">
    <property type="entry name" value="Ribonuclease H-like"/>
    <property type="match status" value="1"/>
</dbReference>
<evidence type="ECO:0000259" key="2">
    <source>
        <dbReference type="SMART" id="SM00474"/>
    </source>
</evidence>
<dbReference type="PANTHER" id="PTHR47765">
    <property type="entry name" value="3'-5' EXONUCLEASE DOMAIN-CONTAINING PROTEIN"/>
    <property type="match status" value="1"/>
</dbReference>
<dbReference type="EMBL" id="AP014598">
    <property type="protein sequence ID" value="BAU19173.1"/>
    <property type="molecule type" value="Genomic_DNA"/>
</dbReference>
<dbReference type="InterPro" id="IPR052408">
    <property type="entry name" value="Exonuclease_MUT-7-like"/>
</dbReference>
<evidence type="ECO:0000313" key="3">
    <source>
        <dbReference type="EMBL" id="BAU19173.1"/>
    </source>
</evidence>
<organism evidence="3 4">
    <name type="scientific">Prevotella intermedia</name>
    <dbReference type="NCBI Taxonomy" id="28131"/>
    <lineage>
        <taxon>Bacteria</taxon>
        <taxon>Pseudomonadati</taxon>
        <taxon>Bacteroidota</taxon>
        <taxon>Bacteroidia</taxon>
        <taxon>Bacteroidales</taxon>
        <taxon>Prevotellaceae</taxon>
        <taxon>Prevotella</taxon>
    </lineage>
</organism>
<gene>
    <name evidence="3" type="ORF">PIOMA14_II_0669</name>
</gene>
<name>A0A0T7APX4_PREIN</name>
<dbReference type="GO" id="GO:0003676">
    <property type="term" value="F:nucleic acid binding"/>
    <property type="evidence" value="ECO:0007669"/>
    <property type="project" value="InterPro"/>
</dbReference>
<dbReference type="InterPro" id="IPR002562">
    <property type="entry name" value="3'-5'_exonuclease_dom"/>
</dbReference>
<evidence type="ECO:0000256" key="1">
    <source>
        <dbReference type="SAM" id="MobiDB-lite"/>
    </source>
</evidence>
<dbReference type="SMART" id="SM00474">
    <property type="entry name" value="35EXOc"/>
    <property type="match status" value="1"/>
</dbReference>
<dbReference type="InterPro" id="IPR012337">
    <property type="entry name" value="RNaseH-like_sf"/>
</dbReference>
<sequence length="227" mass="26130">MITKLYNKFDKKSIPDLPRVTFQGKIVVVLSEAEANKAVDYLLSADILGIDSETRPVFKKGQHHKVALLQVSTRDICFLFRLNLIGMPPCIIRLLEDTTVLKVGLSLHDDFMMLHQRANFKKGRFIDLQDIVSQFGIEDLSLQKLYANLFHERITKRQQLSNWEAPVLTEQQKTYAATDAWTCIQIYERLQELHNTQNYETVIVPEPQPKNAERIGETDTNGTQKND</sequence>